<dbReference type="OrthoDB" id="4053447at2759"/>
<reference evidence="2" key="1">
    <citation type="submission" date="2018-06" db="EMBL/GenBank/DDBJ databases">
        <authorList>
            <person name="Guldener U."/>
        </authorList>
    </citation>
    <scope>NUCLEOTIDE SEQUENCE [LARGE SCALE GENOMIC DNA]</scope>
    <source>
        <strain evidence="2">UTAD17</strain>
    </source>
</reference>
<accession>A0A376B7I1</accession>
<evidence type="ECO:0000313" key="1">
    <source>
        <dbReference type="EMBL" id="SSD60070.1"/>
    </source>
</evidence>
<sequence>MDDIIKELLIRSKYVDEIADTQRNTETKTKKSIIFALGDKSRKYFEDELSQGGGDQGIASSIQVIWNSENNIDILFLDKLQYLFMYLTKFEVTSVKSFEYQNVIIFGLDDMIINYDNAGLTTSKLKNSQSEDANVNVGEIKVATLNVEQLRLLNLIYNIAYKTKYTQNINLVFVPVCADNLDHNHENLLMQLQKIQKYWESLFD</sequence>
<dbReference type="AlphaFoldDB" id="A0A376B7I1"/>
<keyword evidence="2" id="KW-1185">Reference proteome</keyword>
<dbReference type="VEuPathDB" id="FungiDB:SCODWIG_01831"/>
<name>A0A376B7I1_9ASCO</name>
<gene>
    <name evidence="1" type="ORF">SCODWIG_01831</name>
</gene>
<dbReference type="EMBL" id="UFAJ01000263">
    <property type="protein sequence ID" value="SSD60070.1"/>
    <property type="molecule type" value="Genomic_DNA"/>
</dbReference>
<evidence type="ECO:0000313" key="2">
    <source>
        <dbReference type="Proteomes" id="UP000262825"/>
    </source>
</evidence>
<proteinExistence type="predicted"/>
<organism evidence="1 2">
    <name type="scientific">Saccharomycodes ludwigii</name>
    <dbReference type="NCBI Taxonomy" id="36035"/>
    <lineage>
        <taxon>Eukaryota</taxon>
        <taxon>Fungi</taxon>
        <taxon>Dikarya</taxon>
        <taxon>Ascomycota</taxon>
        <taxon>Saccharomycotina</taxon>
        <taxon>Saccharomycetes</taxon>
        <taxon>Saccharomycodales</taxon>
        <taxon>Saccharomycodaceae</taxon>
        <taxon>Saccharomycodes</taxon>
    </lineage>
</organism>
<protein>
    <submittedName>
        <fullName evidence="1">Uncharacterized protein</fullName>
    </submittedName>
</protein>
<dbReference type="Proteomes" id="UP000262825">
    <property type="component" value="Unassembled WGS sequence"/>
</dbReference>